<accession>A0A9X4AMV7</accession>
<feature type="coiled-coil region" evidence="1">
    <location>
        <begin position="285"/>
        <end position="319"/>
    </location>
</feature>
<feature type="compositionally biased region" description="Acidic residues" evidence="2">
    <location>
        <begin position="482"/>
        <end position="508"/>
    </location>
</feature>
<name>A0A9X4AMV7_9BACI</name>
<feature type="compositionally biased region" description="Basic and acidic residues" evidence="2">
    <location>
        <begin position="428"/>
        <end position="461"/>
    </location>
</feature>
<feature type="coiled-coil region" evidence="1">
    <location>
        <begin position="346"/>
        <end position="380"/>
    </location>
</feature>
<protein>
    <submittedName>
        <fullName evidence="4">Uncharacterized protein</fullName>
    </submittedName>
</protein>
<comment type="caution">
    <text evidence="4">The sequence shown here is derived from an EMBL/GenBank/DDBJ whole genome shotgun (WGS) entry which is preliminary data.</text>
</comment>
<evidence type="ECO:0000313" key="5">
    <source>
        <dbReference type="Proteomes" id="UP001145050"/>
    </source>
</evidence>
<organism evidence="4 5">
    <name type="scientific">Terrihalobacillus insolitus</name>
    <dbReference type="NCBI Taxonomy" id="2950438"/>
    <lineage>
        <taxon>Bacteria</taxon>
        <taxon>Bacillati</taxon>
        <taxon>Bacillota</taxon>
        <taxon>Bacilli</taxon>
        <taxon>Bacillales</taxon>
        <taxon>Bacillaceae</taxon>
        <taxon>Terrihalobacillus</taxon>
    </lineage>
</organism>
<keyword evidence="1" id="KW-0175">Coiled coil</keyword>
<feature type="compositionally biased region" description="Polar residues" evidence="2">
    <location>
        <begin position="397"/>
        <end position="411"/>
    </location>
</feature>
<dbReference type="AlphaFoldDB" id="A0A9X4AMV7"/>
<dbReference type="EMBL" id="JAMQKB010000020">
    <property type="protein sequence ID" value="MDC3425756.1"/>
    <property type="molecule type" value="Genomic_DNA"/>
</dbReference>
<evidence type="ECO:0000313" key="4">
    <source>
        <dbReference type="EMBL" id="MDC3425756.1"/>
    </source>
</evidence>
<proteinExistence type="predicted"/>
<feature type="coiled-coil region" evidence="1">
    <location>
        <begin position="180"/>
        <end position="221"/>
    </location>
</feature>
<reference evidence="4" key="1">
    <citation type="submission" date="2022-06" db="EMBL/GenBank/DDBJ databases">
        <title>Aquibacillus sp. a new bacterium isolated from soil saline samples.</title>
        <authorList>
            <person name="Galisteo C."/>
            <person name="De La Haba R."/>
            <person name="Sanchez-Porro C."/>
            <person name="Ventosa A."/>
        </authorList>
    </citation>
    <scope>NUCLEOTIDE SEQUENCE</scope>
    <source>
        <strain evidence="4">3ASR75-11</strain>
    </source>
</reference>
<feature type="region of interest" description="Disordered" evidence="2">
    <location>
        <begin position="397"/>
        <end position="509"/>
    </location>
</feature>
<evidence type="ECO:0000256" key="3">
    <source>
        <dbReference type="SAM" id="SignalP"/>
    </source>
</evidence>
<sequence length="515" mass="56611">MKNKLKFKKYAFLTLIFILVSGLFITPAIANTATASSEEDSENNNSGGFFIESEKVDGQMDLAGSLLGKVRIKEGIIYGLTITKVLDTGKGQKPIVIRITSPGPVKVKNLYAETIGGAPPSVGGICKPSNVGWVCLTDVVMKVSEQSVSNISLPNTKIEVCYKSECGSLPDYDPMTKEELEELLIKKEERQSMRNQLKDKLESEKDKLALAEDILNKARKTYEKVNGGLQLDELENLTGEIRDLIEEDITDGVTDRLDKLVSLTGKLEKESEAFGMVSGTYTELVDQAFQLVEDLDDNLKAIEGEITKLTENNLAESEEKQEQVKIAAALLESAKGNTDQQEKISIDTIQKNVDNLKKETKEVKEKVNSLKAKEKTIQEKTKTLTDNMNNLKTTIKGTVTNEVQEKSGLSSSEDDQTIDGAEISNTETRSEAELATKPETESETKSETELETEGKLERESVTEVEDVPVTDSGADTGSNAEASEEDSPENSESNNSDDEDSTELEDVIDTIFKLF</sequence>
<feature type="signal peptide" evidence="3">
    <location>
        <begin position="1"/>
        <end position="30"/>
    </location>
</feature>
<keyword evidence="5" id="KW-1185">Reference proteome</keyword>
<evidence type="ECO:0000256" key="1">
    <source>
        <dbReference type="SAM" id="Coils"/>
    </source>
</evidence>
<evidence type="ECO:0000256" key="2">
    <source>
        <dbReference type="SAM" id="MobiDB-lite"/>
    </source>
</evidence>
<dbReference type="RefSeq" id="WP_272437573.1">
    <property type="nucleotide sequence ID" value="NZ_JAMQKB010000020.1"/>
</dbReference>
<feature type="chain" id="PRO_5040843134" evidence="3">
    <location>
        <begin position="31"/>
        <end position="515"/>
    </location>
</feature>
<gene>
    <name evidence="4" type="ORF">NC797_14710</name>
</gene>
<dbReference type="Proteomes" id="UP001145050">
    <property type="component" value="Unassembled WGS sequence"/>
</dbReference>
<keyword evidence="3" id="KW-0732">Signal</keyword>